<feature type="transmembrane region" description="Helical" evidence="7">
    <location>
        <begin position="362"/>
        <end position="383"/>
    </location>
</feature>
<feature type="domain" description="ABC3 transporter permease C-terminal" evidence="8">
    <location>
        <begin position="723"/>
        <end position="847"/>
    </location>
</feature>
<dbReference type="OrthoDB" id="9793166at2"/>
<evidence type="ECO:0000313" key="10">
    <source>
        <dbReference type="Proteomes" id="UP000049127"/>
    </source>
</evidence>
<keyword evidence="5 7" id="KW-0472">Membrane</keyword>
<feature type="transmembrane region" description="Helical" evidence="7">
    <location>
        <begin position="722"/>
        <end position="740"/>
    </location>
</feature>
<feature type="transmembrane region" description="Helical" evidence="7">
    <location>
        <begin position="20"/>
        <end position="39"/>
    </location>
</feature>
<dbReference type="InterPro" id="IPR050250">
    <property type="entry name" value="Macrolide_Exporter_MacB"/>
</dbReference>
<proteinExistence type="inferred from homology"/>
<dbReference type="RefSeq" id="WP_055343186.1">
    <property type="nucleotide sequence ID" value="NZ_CEKZ01000025.1"/>
</dbReference>
<keyword evidence="3 7" id="KW-0812">Transmembrane</keyword>
<evidence type="ECO:0000256" key="4">
    <source>
        <dbReference type="ARBA" id="ARBA00022989"/>
    </source>
</evidence>
<gene>
    <name evidence="9" type="primary">macB_14</name>
    <name evidence="9" type="ORF">R28058_31071</name>
</gene>
<keyword evidence="4 7" id="KW-1133">Transmembrane helix</keyword>
<feature type="transmembrane region" description="Helical" evidence="7">
    <location>
        <begin position="812"/>
        <end position="838"/>
    </location>
</feature>
<evidence type="ECO:0000259" key="8">
    <source>
        <dbReference type="Pfam" id="PF02687"/>
    </source>
</evidence>
<comment type="similarity">
    <text evidence="6">Belongs to the ABC-4 integral membrane protein family.</text>
</comment>
<evidence type="ECO:0000256" key="3">
    <source>
        <dbReference type="ARBA" id="ARBA00022692"/>
    </source>
</evidence>
<dbReference type="PANTHER" id="PTHR30572:SF4">
    <property type="entry name" value="ABC TRANSPORTER PERMEASE YTRF"/>
    <property type="match status" value="1"/>
</dbReference>
<dbReference type="PANTHER" id="PTHR30572">
    <property type="entry name" value="MEMBRANE COMPONENT OF TRANSPORTER-RELATED"/>
    <property type="match status" value="1"/>
</dbReference>
<dbReference type="EC" id="3.6.3.-" evidence="9"/>
<organism evidence="9 10">
    <name type="scientific">Paraclostridium sordellii</name>
    <name type="common">Clostridium sordellii</name>
    <dbReference type="NCBI Taxonomy" id="1505"/>
    <lineage>
        <taxon>Bacteria</taxon>
        <taxon>Bacillati</taxon>
        <taxon>Bacillota</taxon>
        <taxon>Clostridia</taxon>
        <taxon>Peptostreptococcales</taxon>
        <taxon>Peptostreptococcaceae</taxon>
        <taxon>Paraclostridium</taxon>
    </lineage>
</organism>
<evidence type="ECO:0000256" key="6">
    <source>
        <dbReference type="ARBA" id="ARBA00038076"/>
    </source>
</evidence>
<feature type="transmembrane region" description="Helical" evidence="7">
    <location>
        <begin position="772"/>
        <end position="792"/>
    </location>
</feature>
<dbReference type="GO" id="GO:0022857">
    <property type="term" value="F:transmembrane transporter activity"/>
    <property type="evidence" value="ECO:0007669"/>
    <property type="project" value="TreeGrafter"/>
</dbReference>
<evidence type="ECO:0000256" key="7">
    <source>
        <dbReference type="SAM" id="Phobius"/>
    </source>
</evidence>
<dbReference type="Pfam" id="PF02687">
    <property type="entry name" value="FtsX"/>
    <property type="match status" value="2"/>
</dbReference>
<keyword evidence="2" id="KW-1003">Cell membrane</keyword>
<dbReference type="EMBL" id="CEKZ01000025">
    <property type="protein sequence ID" value="CEQ05416.1"/>
    <property type="molecule type" value="Genomic_DNA"/>
</dbReference>
<evidence type="ECO:0000256" key="1">
    <source>
        <dbReference type="ARBA" id="ARBA00004651"/>
    </source>
</evidence>
<feature type="transmembrane region" description="Helical" evidence="7">
    <location>
        <begin position="436"/>
        <end position="455"/>
    </location>
</feature>
<dbReference type="AlphaFoldDB" id="A0A0C7QPI9"/>
<dbReference type="InterPro" id="IPR003838">
    <property type="entry name" value="ABC3_permease_C"/>
</dbReference>
<dbReference type="GO" id="GO:0016787">
    <property type="term" value="F:hydrolase activity"/>
    <property type="evidence" value="ECO:0007669"/>
    <property type="project" value="UniProtKB-KW"/>
</dbReference>
<dbReference type="Proteomes" id="UP000049127">
    <property type="component" value="Unassembled WGS sequence"/>
</dbReference>
<feature type="domain" description="ABC3 transporter permease C-terminal" evidence="8">
    <location>
        <begin position="280"/>
        <end position="390"/>
    </location>
</feature>
<evidence type="ECO:0000256" key="5">
    <source>
        <dbReference type="ARBA" id="ARBA00023136"/>
    </source>
</evidence>
<name>A0A0C7QPI9_PARSO</name>
<protein>
    <submittedName>
        <fullName evidence="9">ABC transporter permease</fullName>
        <ecNumber evidence="9">3.6.3.-</ecNumber>
    </submittedName>
</protein>
<evidence type="ECO:0000256" key="2">
    <source>
        <dbReference type="ARBA" id="ARBA00022475"/>
    </source>
</evidence>
<dbReference type="GO" id="GO:0005886">
    <property type="term" value="C:plasma membrane"/>
    <property type="evidence" value="ECO:0007669"/>
    <property type="project" value="UniProtKB-SubCell"/>
</dbReference>
<feature type="transmembrane region" description="Helical" evidence="7">
    <location>
        <begin position="317"/>
        <end position="350"/>
    </location>
</feature>
<keyword evidence="9" id="KW-0378">Hydrolase</keyword>
<feature type="transmembrane region" description="Helical" evidence="7">
    <location>
        <begin position="277"/>
        <end position="296"/>
    </location>
</feature>
<accession>A0A0C7QPI9</accession>
<evidence type="ECO:0000313" key="9">
    <source>
        <dbReference type="EMBL" id="CEQ05416.1"/>
    </source>
</evidence>
<reference evidence="9 10" key="1">
    <citation type="submission" date="2015-01" db="EMBL/GenBank/DDBJ databases">
        <authorList>
            <person name="Aslett A.Martin."/>
            <person name="De Silva Nishadi"/>
        </authorList>
    </citation>
    <scope>NUCLEOTIDE SEQUENCE [LARGE SCALE GENOMIC DNA]</scope>
    <source>
        <strain evidence="9 10">R28058</strain>
    </source>
</reference>
<comment type="subcellular location">
    <subcellularLocation>
        <location evidence="1">Cell membrane</location>
        <topology evidence="1">Multi-pass membrane protein</topology>
    </subcellularLocation>
</comment>
<sequence length="856" mass="97451">MKISFKLAIAYMKEQKGRTIALITSIALAVILVFALNVIPETQNKFEIEQAYKNFSDYHVEYSNLENDTVDKLKKDKEVTKINDVLSLGKIVGKNGTSLQLNSYSKDFLDSYGYELIKGNAPKNTNEIVLEEKALKEMNLNDDLNREIDFKIVEYYVDKNNENQIFSKDKKFKLVGIVKKPDGFYNKSRGFYGENEDHGVKAFTKDNSNEDILPNKLVTHNGTLNLNTSKPDFGKAYEIINKYGLDDFRFRINVGLTDALNEYKESKTTLYILRQKLYPMLAAILVICNIFSIVLIDKTKQIGILRAIGLSKKKVRLMVIIESIIVLILGLLFGLLLGVVTSYLGFYVIYGKFVNIYISKSSVFEPMIMACISVLISSLVPIYKSGKISPIEAIRISDKLNKRQKNRFYYKLIRKIFGFTGEMAYKNLWRNKVRTILCIISISLGGMLFINTMGLKNSEDRTSNNNQIPVMTMGNNDIKVSNNYNNTNSDFIKYSKDEIGKISRIKEVKNVNPIMALNGYFLVNSKDLTTKYKISKGISDESKELEESLEIEGHNNESLKNLDKYIESGENINNKSDDKYPKALVTNYFYSNQESSPNTKLLNDMKIGDLINIKIPIIKNNKLEYKNEKVEVAGILNGDYVLQEGGLSGGIKIVLNEEGFKNISGKNDYNKINIQIEKGSDKKVENEISKIISKNPFSKIESKYNYKNFYIKQTEKNTKQTLVIVGLILLISSINILCIIKANIMTRMKEISTLRAIGMSTKKLENMIIKENIMYAVFASIVASVFASHSLYEFNKFRNIASRQMFGAKKDIKFVLPIFESFEFLIVSIIICLIAVFLCKKKIEKMSIVEGLNTNE</sequence>